<dbReference type="PROSITE" id="PS00280">
    <property type="entry name" value="BPTI_KUNITZ_1"/>
    <property type="match status" value="1"/>
</dbReference>
<dbReference type="SUPFAM" id="SSF57362">
    <property type="entry name" value="BPTI-like"/>
    <property type="match status" value="1"/>
</dbReference>
<evidence type="ECO:0000256" key="1">
    <source>
        <dbReference type="ARBA" id="ARBA00022690"/>
    </source>
</evidence>
<dbReference type="InterPro" id="IPR020901">
    <property type="entry name" value="Prtase_inh_Kunz-CS"/>
</dbReference>
<dbReference type="VEuPathDB" id="VectorBase:GAUT024538"/>
<keyword evidence="10" id="KW-1185">Reference proteome</keyword>
<feature type="chain" id="PRO_5008398989" description="BPTI/Kunitz inhibitor domain-containing protein" evidence="7">
    <location>
        <begin position="21"/>
        <end position="78"/>
    </location>
</feature>
<comment type="function">
    <text evidence="5">Potent anticoagulant protein that inhibits the hydrolytic activities of all serine proteases tested (trypsin, thrombin, elastase, and chymotrypsin), with the highest efficacy on thrombin.</text>
</comment>
<dbReference type="FunFam" id="4.10.410.10:FF:000021">
    <property type="entry name" value="Serine protease inhibitor, putative"/>
    <property type="match status" value="1"/>
</dbReference>
<keyword evidence="1" id="KW-0646">Protease inhibitor</keyword>
<keyword evidence="4" id="KW-0800">Toxin</keyword>
<dbReference type="InterPro" id="IPR050098">
    <property type="entry name" value="TFPI/VKTCI-like"/>
</dbReference>
<dbReference type="PRINTS" id="PR00759">
    <property type="entry name" value="BASICPTASE"/>
</dbReference>
<evidence type="ECO:0000256" key="7">
    <source>
        <dbReference type="SAM" id="SignalP"/>
    </source>
</evidence>
<dbReference type="GO" id="GO:0005615">
    <property type="term" value="C:extracellular space"/>
    <property type="evidence" value="ECO:0007669"/>
    <property type="project" value="TreeGrafter"/>
</dbReference>
<evidence type="ECO:0000256" key="3">
    <source>
        <dbReference type="ARBA" id="ARBA00023157"/>
    </source>
</evidence>
<keyword evidence="2" id="KW-0722">Serine protease inhibitor</keyword>
<evidence type="ECO:0000313" key="10">
    <source>
        <dbReference type="Proteomes" id="UP000078200"/>
    </source>
</evidence>
<keyword evidence="3" id="KW-1015">Disulfide bond</keyword>
<keyword evidence="4" id="KW-1199">Hemostasis impairing toxin</keyword>
<accession>A0A1A9V3I0</accession>
<evidence type="ECO:0000256" key="4">
    <source>
        <dbReference type="ARBA" id="ARBA00023240"/>
    </source>
</evidence>
<dbReference type="Gene3D" id="4.10.410.10">
    <property type="entry name" value="Pancreatic trypsin inhibitor Kunitz domain"/>
    <property type="match status" value="1"/>
</dbReference>
<proteinExistence type="predicted"/>
<dbReference type="Proteomes" id="UP000078200">
    <property type="component" value="Unassembled WGS sequence"/>
</dbReference>
<reference evidence="9" key="1">
    <citation type="submission" date="2020-05" db="UniProtKB">
        <authorList>
            <consortium name="EnsemblMetazoa"/>
        </authorList>
    </citation>
    <scope>IDENTIFICATION</scope>
    <source>
        <strain evidence="9">TTRI</strain>
    </source>
</reference>
<evidence type="ECO:0000313" key="9">
    <source>
        <dbReference type="EnsemblMetazoa" id="GAUT024538-PA"/>
    </source>
</evidence>
<evidence type="ECO:0000256" key="2">
    <source>
        <dbReference type="ARBA" id="ARBA00022900"/>
    </source>
</evidence>
<feature type="domain" description="BPTI/Kunitz inhibitor" evidence="8">
    <location>
        <begin position="27"/>
        <end position="77"/>
    </location>
</feature>
<protein>
    <recommendedName>
        <fullName evidence="8">BPTI/Kunitz inhibitor domain-containing protein</fullName>
    </recommendedName>
</protein>
<dbReference type="SMART" id="SM00131">
    <property type="entry name" value="KU"/>
    <property type="match status" value="1"/>
</dbReference>
<keyword evidence="7" id="KW-0732">Signal</keyword>
<dbReference type="InterPro" id="IPR002223">
    <property type="entry name" value="Kunitz_BPTI"/>
</dbReference>
<evidence type="ECO:0000259" key="8">
    <source>
        <dbReference type="PROSITE" id="PS50279"/>
    </source>
</evidence>
<dbReference type="PANTHER" id="PTHR10083:SF374">
    <property type="entry name" value="BPTI_KUNITZ INHIBITOR DOMAIN-CONTAINING PROTEIN"/>
    <property type="match status" value="1"/>
</dbReference>
<organism evidence="9 10">
    <name type="scientific">Glossina austeni</name>
    <name type="common">Savannah tsetse fly</name>
    <dbReference type="NCBI Taxonomy" id="7395"/>
    <lineage>
        <taxon>Eukaryota</taxon>
        <taxon>Metazoa</taxon>
        <taxon>Ecdysozoa</taxon>
        <taxon>Arthropoda</taxon>
        <taxon>Hexapoda</taxon>
        <taxon>Insecta</taxon>
        <taxon>Pterygota</taxon>
        <taxon>Neoptera</taxon>
        <taxon>Endopterygota</taxon>
        <taxon>Diptera</taxon>
        <taxon>Brachycera</taxon>
        <taxon>Muscomorpha</taxon>
        <taxon>Hippoboscoidea</taxon>
        <taxon>Glossinidae</taxon>
        <taxon>Glossina</taxon>
    </lineage>
</organism>
<dbReference type="Pfam" id="PF00014">
    <property type="entry name" value="Kunitz_BPTI"/>
    <property type="match status" value="1"/>
</dbReference>
<dbReference type="PANTHER" id="PTHR10083">
    <property type="entry name" value="KUNITZ-TYPE PROTEASE INHIBITOR-RELATED"/>
    <property type="match status" value="1"/>
</dbReference>
<keyword evidence="6" id="KW-1203">Blood coagulation cascade inhibiting toxin</keyword>
<name>A0A1A9V3I0_GLOAU</name>
<dbReference type="CDD" id="cd00109">
    <property type="entry name" value="Kunitz-type"/>
    <property type="match status" value="1"/>
</dbReference>
<evidence type="ECO:0000256" key="5">
    <source>
        <dbReference type="ARBA" id="ARBA00034088"/>
    </source>
</evidence>
<dbReference type="PROSITE" id="PS50279">
    <property type="entry name" value="BPTI_KUNITZ_2"/>
    <property type="match status" value="1"/>
</dbReference>
<dbReference type="STRING" id="7395.A0A1A9V3I0"/>
<dbReference type="GO" id="GO:0004867">
    <property type="term" value="F:serine-type endopeptidase inhibitor activity"/>
    <property type="evidence" value="ECO:0007669"/>
    <property type="project" value="UniProtKB-KW"/>
</dbReference>
<dbReference type="InterPro" id="IPR036880">
    <property type="entry name" value="Kunitz_BPTI_sf"/>
</dbReference>
<feature type="signal peptide" evidence="7">
    <location>
        <begin position="1"/>
        <end position="20"/>
    </location>
</feature>
<sequence>MKFLLFLLSVVIVLCAVVQGADKSADCSLPKEVGPCRGSKLNFYYDSDAKACKEFFYGGCQGNANRFDTQEECQQLCH</sequence>
<dbReference type="AlphaFoldDB" id="A0A1A9V3I0"/>
<evidence type="ECO:0000256" key="6">
    <source>
        <dbReference type="ARBA" id="ARBA00034146"/>
    </source>
</evidence>
<dbReference type="EnsemblMetazoa" id="GAUT024538-RA">
    <property type="protein sequence ID" value="GAUT024538-PA"/>
    <property type="gene ID" value="GAUT024538"/>
</dbReference>